<dbReference type="EMBL" id="AMPO01000013">
    <property type="protein sequence ID" value="EKF84785.1"/>
    <property type="molecule type" value="Genomic_DNA"/>
</dbReference>
<dbReference type="OrthoDB" id="65954at2157"/>
<feature type="domain" description="Transglutaminase-like" evidence="2">
    <location>
        <begin position="500"/>
        <end position="584"/>
    </location>
</feature>
<dbReference type="InterPro" id="IPR007562">
    <property type="entry name" value="Transglutaminase-like_domain"/>
</dbReference>
<dbReference type="RefSeq" id="WP_004031984.1">
    <property type="nucleotide sequence ID" value="NZ_AMPO01000013.1"/>
</dbReference>
<gene>
    <name evidence="3" type="ORF">A994_12266</name>
</gene>
<comment type="similarity">
    <text evidence="1">Belongs to the UPF0252 family.</text>
</comment>
<name>K2RPX2_METFP</name>
<protein>
    <recommendedName>
        <fullName evidence="2">Transglutaminase-like domain-containing protein</fullName>
    </recommendedName>
</protein>
<evidence type="ECO:0000259" key="2">
    <source>
        <dbReference type="Pfam" id="PF04473"/>
    </source>
</evidence>
<comment type="caution">
    <text evidence="3">The sequence shown here is derived from an EMBL/GenBank/DDBJ whole genome shotgun (WGS) entry which is preliminary data.</text>
</comment>
<evidence type="ECO:0000313" key="4">
    <source>
        <dbReference type="Proteomes" id="UP000007360"/>
    </source>
</evidence>
<accession>K2RPX2</accession>
<dbReference type="SUPFAM" id="SSF54001">
    <property type="entry name" value="Cysteine proteinases"/>
    <property type="match status" value="1"/>
</dbReference>
<dbReference type="Gene3D" id="3.10.620.30">
    <property type="match status" value="1"/>
</dbReference>
<organism evidence="3 4">
    <name type="scientific">Methanobacterium formicicum (strain DSM 3637 / PP1)</name>
    <dbReference type="NCBI Taxonomy" id="1204725"/>
    <lineage>
        <taxon>Archaea</taxon>
        <taxon>Methanobacteriati</taxon>
        <taxon>Methanobacteriota</taxon>
        <taxon>Methanomada group</taxon>
        <taxon>Methanobacteria</taxon>
        <taxon>Methanobacteriales</taxon>
        <taxon>Methanobacteriaceae</taxon>
        <taxon>Methanobacterium</taxon>
    </lineage>
</organism>
<dbReference type="PATRIC" id="fig|1204725.3.peg.2464"/>
<reference evidence="3 4" key="1">
    <citation type="journal article" date="2012" name="J. Bacteriol.">
        <title>Draft genome sequence of Methanobacterium formicicum DSM 3637, an archaebacterium isolated from the methane producer amoeba Pelomyxa palustris.</title>
        <authorList>
            <person name="Gutierrez G."/>
        </authorList>
    </citation>
    <scope>NUCLEOTIDE SEQUENCE [LARGE SCALE GENOMIC DNA]</scope>
    <source>
        <strain evidence="4">DSM 3637 / PP1</strain>
    </source>
</reference>
<dbReference type="Pfam" id="PF04473">
    <property type="entry name" value="DUF553"/>
    <property type="match status" value="1"/>
</dbReference>
<dbReference type="AlphaFoldDB" id="K2RPX2"/>
<dbReference type="Proteomes" id="UP000007360">
    <property type="component" value="Unassembled WGS sequence"/>
</dbReference>
<evidence type="ECO:0000313" key="3">
    <source>
        <dbReference type="EMBL" id="EKF84785.1"/>
    </source>
</evidence>
<dbReference type="InterPro" id="IPR038765">
    <property type="entry name" value="Papain-like_cys_pep_sf"/>
</dbReference>
<keyword evidence="4" id="KW-1185">Reference proteome</keyword>
<proteinExistence type="inferred from homology"/>
<sequence>MALCMICNKRKGVRSCLKQGGGLICTSCCGMNRSWDDCITTCKGFKAEKKGGPEIFFDMSLKSEETGEIIRFVRNCFLPNVYNYVDCIVDNLNLKFLNSQILEIKTKFFLKSNREIPDEIYLKDGWKKKENWGPFEDQYNFHPLLFVFAGNDSKFFPLKTSINIGLRDLTSFESFAHWNIGLPFSNFDYRKSTSYDPSGRKELSLVPWINNAFSGNNLAIFSEVILNELIELKTYVGYHNLTINQNQSINFPFKIFFPFKNVKLNDIKVIPPVGFKITNPQFTLLKPKKLMRIFNPPISSNTKDKLVYGEDEFFDHRKTKNISDYGLLSIDLSLHNEKMNEALAFVNSFPLPSSVYNSINKLYSEKFAPAIVILSNYSNSPLKATVISEIQNLSNKFEQDVTIDPYGQEEVRITPNLDVNVIKGLHHLMETSLSIKVVSGGDTLLSLNEPIEVLAKDTMVWVIEDPGRSWGIDLSDLVVSWITPQAPTIIDIISKAARNTKNIGYYVDYTSMEETIKSIYDTISEDIRYVNRPFCFGQTENIFIQRIATPTETLVEKSGNCIDLSVLFASCLEACGIDPLIILVPGHAFVGWKGDSSDHFLEATSLGLFNFETAKAEGKSKYHENFGKRRKPDTNIIDVKKVREKGIYPPYWFS</sequence>
<evidence type="ECO:0000256" key="1">
    <source>
        <dbReference type="ARBA" id="ARBA00007458"/>
    </source>
</evidence>